<name>A0A5E7UXM3_PSEFL</name>
<organism evidence="1 2">
    <name type="scientific">Pseudomonas fluorescens</name>
    <dbReference type="NCBI Taxonomy" id="294"/>
    <lineage>
        <taxon>Bacteria</taxon>
        <taxon>Pseudomonadati</taxon>
        <taxon>Pseudomonadota</taxon>
        <taxon>Gammaproteobacteria</taxon>
        <taxon>Pseudomonadales</taxon>
        <taxon>Pseudomonadaceae</taxon>
        <taxon>Pseudomonas</taxon>
    </lineage>
</organism>
<gene>
    <name evidence="1" type="ORF">PS941_04237</name>
</gene>
<proteinExistence type="predicted"/>
<evidence type="ECO:0000313" key="1">
    <source>
        <dbReference type="EMBL" id="VVQ15305.1"/>
    </source>
</evidence>
<dbReference type="EMBL" id="CABVJC010000008">
    <property type="protein sequence ID" value="VVQ15305.1"/>
    <property type="molecule type" value="Genomic_DNA"/>
</dbReference>
<dbReference type="AlphaFoldDB" id="A0A5E7UXM3"/>
<dbReference type="Proteomes" id="UP000326452">
    <property type="component" value="Unassembled WGS sequence"/>
</dbReference>
<accession>A0A5E7UXM3</accession>
<protein>
    <submittedName>
        <fullName evidence="1">Uncharacterized protein</fullName>
    </submittedName>
</protein>
<reference evidence="1 2" key="1">
    <citation type="submission" date="2019-09" db="EMBL/GenBank/DDBJ databases">
        <authorList>
            <person name="Chandra G."/>
            <person name="Truman W A."/>
        </authorList>
    </citation>
    <scope>NUCLEOTIDE SEQUENCE [LARGE SCALE GENOMIC DNA]</scope>
    <source>
        <strain evidence="1">PS941</strain>
    </source>
</reference>
<evidence type="ECO:0000313" key="2">
    <source>
        <dbReference type="Proteomes" id="UP000326452"/>
    </source>
</evidence>
<sequence length="56" mass="6444">MIQAFCGISMCLRLWFLPRLEVCVNSLEALTLTLPKRRTAQRERGLTEVFFQGTPT</sequence>